<dbReference type="InterPro" id="IPR055372">
    <property type="entry name" value="CBM96"/>
</dbReference>
<dbReference type="InterPro" id="IPR000421">
    <property type="entry name" value="FA58C"/>
</dbReference>
<evidence type="ECO:0000256" key="2">
    <source>
        <dbReference type="ARBA" id="ARBA00022525"/>
    </source>
</evidence>
<feature type="domain" description="F5/8 type C" evidence="5">
    <location>
        <begin position="742"/>
        <end position="884"/>
    </location>
</feature>
<reference evidence="6 7" key="1">
    <citation type="submission" date="2018-03" db="EMBL/GenBank/DDBJ databases">
        <title>Bacteriophage NCPPB3778 and a type I-E CRISPR drive the evolution of the US Biological Select Agent, Rathayibacter toxicus.</title>
        <authorList>
            <person name="Davis E.W.II."/>
            <person name="Tabima J.F."/>
            <person name="Weisberg A.J."/>
            <person name="Dantas Lopes L."/>
            <person name="Wiseman M.S."/>
            <person name="Wiseman M.S."/>
            <person name="Pupko T."/>
            <person name="Belcher M.S."/>
            <person name="Sechler A.J."/>
            <person name="Tancos M.A."/>
            <person name="Schroeder B.K."/>
            <person name="Murray T.D."/>
            <person name="Luster D.G."/>
            <person name="Schneider W.L."/>
            <person name="Rogers E."/>
            <person name="Andreote F.D."/>
            <person name="Grunwald N.J."/>
            <person name="Putnam M.L."/>
            <person name="Chang J.H."/>
        </authorList>
    </citation>
    <scope>NUCLEOTIDE SEQUENCE [LARGE SCALE GENOMIC DNA]</scope>
    <source>
        <strain evidence="6 7">DSM 15933</strain>
    </source>
</reference>
<protein>
    <recommendedName>
        <fullName evidence="5">F5/8 type C domain-containing protein</fullName>
    </recommendedName>
</protein>
<dbReference type="EMBL" id="PZPL01000001">
    <property type="protein sequence ID" value="PTL73477.1"/>
    <property type="molecule type" value="Genomic_DNA"/>
</dbReference>
<dbReference type="PANTHER" id="PTHR38045">
    <property type="entry name" value="CHROMOSOME 1, WHOLE GENOME SHOTGUN SEQUENCE"/>
    <property type="match status" value="1"/>
</dbReference>
<evidence type="ECO:0000313" key="6">
    <source>
        <dbReference type="EMBL" id="PTL73477.1"/>
    </source>
</evidence>
<proteinExistence type="predicted"/>
<keyword evidence="2" id="KW-0964">Secreted</keyword>
<evidence type="ECO:0000313" key="7">
    <source>
        <dbReference type="Proteomes" id="UP000241085"/>
    </source>
</evidence>
<feature type="compositionally biased region" description="Polar residues" evidence="4">
    <location>
        <begin position="506"/>
        <end position="518"/>
    </location>
</feature>
<dbReference type="InterPro" id="IPR008979">
    <property type="entry name" value="Galactose-bd-like_sf"/>
</dbReference>
<dbReference type="Gene3D" id="2.60.120.260">
    <property type="entry name" value="Galactose-binding domain-like"/>
    <property type="match status" value="1"/>
</dbReference>
<accession>A0A2T4UVB7</accession>
<dbReference type="Pfam" id="PF02368">
    <property type="entry name" value="Big_2"/>
    <property type="match status" value="1"/>
</dbReference>
<dbReference type="SUPFAM" id="SSF49373">
    <property type="entry name" value="Invasin/intimin cell-adhesion fragments"/>
    <property type="match status" value="1"/>
</dbReference>
<dbReference type="SUPFAM" id="SSF48230">
    <property type="entry name" value="Chondroitin AC/alginate lyase"/>
    <property type="match status" value="1"/>
</dbReference>
<dbReference type="PANTHER" id="PTHR38045:SF1">
    <property type="entry name" value="HEPARINASE II_III-LIKE PROTEIN"/>
    <property type="match status" value="1"/>
</dbReference>
<dbReference type="SUPFAM" id="SSF49785">
    <property type="entry name" value="Galactose-binding domain-like"/>
    <property type="match status" value="1"/>
</dbReference>
<evidence type="ECO:0000256" key="4">
    <source>
        <dbReference type="SAM" id="MobiDB-lite"/>
    </source>
</evidence>
<comment type="subcellular location">
    <subcellularLocation>
        <location evidence="1">Secreted</location>
    </subcellularLocation>
</comment>
<evidence type="ECO:0000256" key="1">
    <source>
        <dbReference type="ARBA" id="ARBA00004613"/>
    </source>
</evidence>
<dbReference type="Pfam" id="PF24517">
    <property type="entry name" value="CBM96"/>
    <property type="match status" value="2"/>
</dbReference>
<feature type="region of interest" description="Disordered" evidence="4">
    <location>
        <begin position="496"/>
        <end position="519"/>
    </location>
</feature>
<dbReference type="Pfam" id="PF00754">
    <property type="entry name" value="F5_F8_type_C"/>
    <property type="match status" value="1"/>
</dbReference>
<dbReference type="GO" id="GO:0005576">
    <property type="term" value="C:extracellular region"/>
    <property type="evidence" value="ECO:0007669"/>
    <property type="project" value="UniProtKB-SubCell"/>
</dbReference>
<gene>
    <name evidence="6" type="ORF">C1I63_11895</name>
</gene>
<dbReference type="Gene3D" id="2.70.98.70">
    <property type="match status" value="1"/>
</dbReference>
<name>A0A2T4UVB7_9MICO</name>
<dbReference type="Proteomes" id="UP000241085">
    <property type="component" value="Unassembled WGS sequence"/>
</dbReference>
<keyword evidence="3" id="KW-0732">Signal</keyword>
<dbReference type="Gene3D" id="2.60.40.1080">
    <property type="match status" value="1"/>
</dbReference>
<dbReference type="PROSITE" id="PS50022">
    <property type="entry name" value="FA58C_3"/>
    <property type="match status" value="1"/>
</dbReference>
<dbReference type="Gene3D" id="1.50.10.100">
    <property type="entry name" value="Chondroitin AC/alginate lyase"/>
    <property type="match status" value="1"/>
</dbReference>
<dbReference type="InterPro" id="IPR008929">
    <property type="entry name" value="Chondroitin_lyas"/>
</dbReference>
<evidence type="ECO:0000259" key="5">
    <source>
        <dbReference type="PROSITE" id="PS50022"/>
    </source>
</evidence>
<dbReference type="InterPro" id="IPR008964">
    <property type="entry name" value="Invasin/intimin_cell_adhesion"/>
</dbReference>
<organism evidence="6 7">
    <name type="scientific">Rathayibacter caricis DSM 15933</name>
    <dbReference type="NCBI Taxonomy" id="1328867"/>
    <lineage>
        <taxon>Bacteria</taxon>
        <taxon>Bacillati</taxon>
        <taxon>Actinomycetota</taxon>
        <taxon>Actinomycetes</taxon>
        <taxon>Micrococcales</taxon>
        <taxon>Microbacteriaceae</taxon>
        <taxon>Rathayibacter</taxon>
    </lineage>
</organism>
<keyword evidence="7" id="KW-1185">Reference proteome</keyword>
<dbReference type="InterPro" id="IPR003343">
    <property type="entry name" value="Big_2"/>
</dbReference>
<comment type="caution">
    <text evidence="6">The sequence shown here is derived from an EMBL/GenBank/DDBJ whole genome shotgun (WGS) entry which is preliminary data.</text>
</comment>
<evidence type="ECO:0000256" key="3">
    <source>
        <dbReference type="ARBA" id="ARBA00022729"/>
    </source>
</evidence>
<sequence>MTDRRTSPSQPWTRIIMRGSPSTIRLIGVSRRLSFARLWTSRPSIVAVLVSVALLLGGLVAPAAQADPSVVSVSSVSSAHPRLIASASDFATTFGLINSDNTARAWSTAVQKEADGYLSTSPVTYRISAGSMLETSRTVLNRAYALGFMYRKSGKVVYAQRLASELRAVAAFPNWNPDNFLDTAEMAHAVAVGYDWIYPALSSEQRTSVRTALVDKALTPALSAYASTAAKYAWTTQASNWNIVSGSGIGMAALVVADTDPAIAQRALDAVTSSLQYGLPSYGADGGFAEGLTYWAYSTSYLSSYIASLEVATGDDHGLLATPGLQASAQWANALTGPSGRQFNFGDAWVNEALTVPLMGLEYLYEDFGFRSRSIVGRDGFDADTVSARPLLWYRPAPAATASAPPLDAGFSSAGVTTLRSGWGQADALWAGLRATSGPITGHSDLDNGSFVLDAQGVNWFGDLGADSYSLPGYFTVASEERWNYYRKRAEGSNTMVFGRGPGPDASTNPSASQSLVASTGERGATVADLSSASNGVASWKRGIALIDGRSRVLLQDEVSGVSGDAWWFAHTRADISVAEDGRSAVLSLEGEQLLARIVSSGSATFTYQAAAPLPTSPAPEGQTANAGVSKLAIKLSGASSYTIAVEFSPLRPAQGSASPLAVTPLAGWGASASESGAPALKYLAMTGKPLASFSPQTRTYDVTASVKSSPPVIEAYAQAGASATVTQATSVPGVATIRVKRSGSADALYRVYINRGPIQISTATASDNGALAGRTIDGLPYTRWSTATDAYLQYDLGFSQIVNHLEIVWLYLPAKGQFFEVQLSTDKTNWTTVYTGQAKAIEQRHWASFQTGPRAGRYVRVVTHGDKAADKTAVIDEVEVFGDNDPRTSASAKTPHYAVAVSIEPKNIEIGSTAAVSATVTAPVGGSSSPPVQYVSSDPSIATITDDGIVAGVAGGTVRVGALVEAGRDYVYNLQTITVTDSRRTAVVAQADTWVQGGTTTNYNRTAALTVRHHALYPQFDRLAYLKFDLGGIDPRMIETATLTFSAAVVDTSGTDIDVEAWETSGAWDAATVTYATRPTLSYRVGSTHVNSTKSVRRMDITDYARLKAGGEASIGLTQPDRPSGLGLVVQVDSLESIASKPTIELTLQDPSTSLPRTPTIASASADYAGAGSATGTVSAEPGESVVVDVFVQDSDTCGATRAAGTLVGSTTVTAASDGSADFTVAGAFSISQHVVAATTIAGRGSAVSPCAVVRPTSDATTTTTLTPSADTWVTGSAPTVTYGRDSVLQVRHLTQYPGNDRVAYLGFDLSKIPAGDIISATLRFSAVVDDTRGAAMDLRIRKVSDSWTAASTNWNNRPVMGDQLGVVGVDATKSTREIDVTSYVSESPRSMTSIGIDEPDIASGVGLVVKIDSMESAQKPSLEVVLRPAG</sequence>
<dbReference type="NCBIfam" id="NF033679">
    <property type="entry name" value="DNRLRE_dom"/>
    <property type="match status" value="2"/>
</dbReference>